<keyword evidence="5" id="KW-1185">Reference proteome</keyword>
<dbReference type="AlphaFoldDB" id="A0A1B3ZGA8"/>
<feature type="domain" description="Peptidase S9 prolyl oligopeptidase catalytic" evidence="3">
    <location>
        <begin position="119"/>
        <end position="166"/>
    </location>
</feature>
<dbReference type="InterPro" id="IPR001375">
    <property type="entry name" value="Peptidase_S9_cat"/>
</dbReference>
<sequence length="286" mass="30079">MMLGGLPARACTLAAPGVTQRITIGTTGRTMLIHVPVGFDSSRPAPLVLLFHGSLGSGEKILAQSGLAATADRHGFILAAPDGGIVAKPGYVWNIPGVPTVSGRLPTADDADDVGFIDAAIDWLAAQRCVDPARVYATGYSGGGRMTSLLGCIRSERFAAIAPVVGLRAGNPLASDPQRPDPATCRPSRPMPVMAFAGSADTTNPIAGGGSSYWQYPMRTAEARWAAIDQCRKPLVTRSLSATVYEDVYGGCRAHGEVIGRVTIGAGHVWVADNEAMWAFFARYRR</sequence>
<dbReference type="InterPro" id="IPR029058">
    <property type="entry name" value="AB_hydrolase_fold"/>
</dbReference>
<keyword evidence="2" id="KW-0378">Hydrolase</keyword>
<gene>
    <name evidence="4" type="ORF">AWL63_02590</name>
</gene>
<evidence type="ECO:0000256" key="2">
    <source>
        <dbReference type="ARBA" id="ARBA00022801"/>
    </source>
</evidence>
<organism evidence="4 5">
    <name type="scientific">Sphingomonas panacis</name>
    <dbReference type="NCBI Taxonomy" id="1560345"/>
    <lineage>
        <taxon>Bacteria</taxon>
        <taxon>Pseudomonadati</taxon>
        <taxon>Pseudomonadota</taxon>
        <taxon>Alphaproteobacteria</taxon>
        <taxon>Sphingomonadales</taxon>
        <taxon>Sphingomonadaceae</taxon>
        <taxon>Sphingomonas</taxon>
    </lineage>
</organism>
<dbReference type="PANTHER" id="PTHR43037">
    <property type="entry name" value="UNNAMED PRODUCT-RELATED"/>
    <property type="match status" value="1"/>
</dbReference>
<dbReference type="PANTHER" id="PTHR43037:SF5">
    <property type="entry name" value="FERULOYL ESTERASE"/>
    <property type="match status" value="1"/>
</dbReference>
<name>A0A1B3ZGA8_9SPHN</name>
<protein>
    <submittedName>
        <fullName evidence="4">Polyhydroxybutyrate depolymerase</fullName>
    </submittedName>
</protein>
<dbReference type="STRING" id="1560345.AWL63_02590"/>
<dbReference type="GO" id="GO:0008236">
    <property type="term" value="F:serine-type peptidase activity"/>
    <property type="evidence" value="ECO:0007669"/>
    <property type="project" value="InterPro"/>
</dbReference>
<dbReference type="Pfam" id="PF00326">
    <property type="entry name" value="Peptidase_S9"/>
    <property type="match status" value="1"/>
</dbReference>
<evidence type="ECO:0000259" key="3">
    <source>
        <dbReference type="Pfam" id="PF00326"/>
    </source>
</evidence>
<dbReference type="Proteomes" id="UP000094256">
    <property type="component" value="Chromosome"/>
</dbReference>
<evidence type="ECO:0000256" key="1">
    <source>
        <dbReference type="ARBA" id="ARBA00022729"/>
    </source>
</evidence>
<dbReference type="Gene3D" id="3.40.50.1820">
    <property type="entry name" value="alpha/beta hydrolase"/>
    <property type="match status" value="1"/>
</dbReference>
<evidence type="ECO:0000313" key="4">
    <source>
        <dbReference type="EMBL" id="AOH86455.1"/>
    </source>
</evidence>
<dbReference type="GO" id="GO:0006508">
    <property type="term" value="P:proteolysis"/>
    <property type="evidence" value="ECO:0007669"/>
    <property type="project" value="InterPro"/>
</dbReference>
<dbReference type="InterPro" id="IPR050955">
    <property type="entry name" value="Plant_Biomass_Hydrol_Est"/>
</dbReference>
<reference evidence="4 5" key="1">
    <citation type="submission" date="2016-01" db="EMBL/GenBank/DDBJ databases">
        <title>Complete genome and mega plasmid sequence of Sphingomonas panacis DCY99 elicits systemic resistance in rice to Xanthomonas oryzae.</title>
        <authorList>
            <person name="Kim Y.J."/>
            <person name="Yang D.C."/>
            <person name="Sing P."/>
        </authorList>
    </citation>
    <scope>NUCLEOTIDE SEQUENCE [LARGE SCALE GENOMIC DNA]</scope>
    <source>
        <strain evidence="4 5">DCY99</strain>
    </source>
</reference>
<accession>A0A1B3ZGA8</accession>
<dbReference type="SUPFAM" id="SSF53474">
    <property type="entry name" value="alpha/beta-Hydrolases"/>
    <property type="match status" value="1"/>
</dbReference>
<evidence type="ECO:0000313" key="5">
    <source>
        <dbReference type="Proteomes" id="UP000094256"/>
    </source>
</evidence>
<proteinExistence type="predicted"/>
<keyword evidence="1" id="KW-0732">Signal</keyword>
<dbReference type="KEGG" id="span:AWL63_02590"/>
<dbReference type="EMBL" id="CP014168">
    <property type="protein sequence ID" value="AOH86455.1"/>
    <property type="molecule type" value="Genomic_DNA"/>
</dbReference>